<dbReference type="RefSeq" id="WP_274163723.1">
    <property type="nucleotide sequence ID" value="NZ_JAJUBC010000006.1"/>
</dbReference>
<evidence type="ECO:0000313" key="1">
    <source>
        <dbReference type="EMBL" id="MDD1792844.1"/>
    </source>
</evidence>
<organism evidence="1 2">
    <name type="scientific">Enterovibrio gelatinilyticus</name>
    <dbReference type="NCBI Taxonomy" id="2899819"/>
    <lineage>
        <taxon>Bacteria</taxon>
        <taxon>Pseudomonadati</taxon>
        <taxon>Pseudomonadota</taxon>
        <taxon>Gammaproteobacteria</taxon>
        <taxon>Vibrionales</taxon>
        <taxon>Vibrionaceae</taxon>
        <taxon>Enterovibrio</taxon>
    </lineage>
</organism>
<dbReference type="Proteomes" id="UP001149400">
    <property type="component" value="Unassembled WGS sequence"/>
</dbReference>
<protein>
    <recommendedName>
        <fullName evidence="3">Protein-tyrosine-phosphatase</fullName>
    </recommendedName>
</protein>
<gene>
    <name evidence="1" type="ORF">LRP50_06875</name>
</gene>
<reference evidence="1" key="1">
    <citation type="submission" date="2021-12" db="EMBL/GenBank/DDBJ databases">
        <title>Enterovibrio ZSDZ35 sp. nov. and Enterovibrio ZSDZ42 sp. nov., isolated from coastal seawater in Qingdao.</title>
        <authorList>
            <person name="Zhang P."/>
        </authorList>
    </citation>
    <scope>NUCLEOTIDE SEQUENCE</scope>
    <source>
        <strain evidence="1">ZSDZ42</strain>
    </source>
</reference>
<evidence type="ECO:0000313" key="2">
    <source>
        <dbReference type="Proteomes" id="UP001149400"/>
    </source>
</evidence>
<comment type="caution">
    <text evidence="1">The sequence shown here is derived from an EMBL/GenBank/DDBJ whole genome shotgun (WGS) entry which is preliminary data.</text>
</comment>
<dbReference type="SUPFAM" id="SSF52788">
    <property type="entry name" value="Phosphotyrosine protein phosphatases I"/>
    <property type="match status" value="1"/>
</dbReference>
<evidence type="ECO:0008006" key="3">
    <source>
        <dbReference type="Google" id="ProtNLM"/>
    </source>
</evidence>
<dbReference type="InterPro" id="IPR036196">
    <property type="entry name" value="Ptyr_pPase_sf"/>
</dbReference>
<name>A0ABT5QXU0_9GAMM</name>
<dbReference type="EMBL" id="JAJUBC010000006">
    <property type="protein sequence ID" value="MDD1792844.1"/>
    <property type="molecule type" value="Genomic_DNA"/>
</dbReference>
<dbReference type="Gene3D" id="3.40.50.2300">
    <property type="match status" value="1"/>
</dbReference>
<accession>A0ABT5QXU0</accession>
<keyword evidence="2" id="KW-1185">Reference proteome</keyword>
<sequence>MTRKSEPTTCQKQACQEPVCQEGALTKIGLAGQASRQNAKPSVLFLCDGKEGYSLVAQSILTHKANSYFRGFSAFTSSTCDVTSACHALHQYNIVCSDKYHLKIDNYKEERVDYLIAMSPSSVQSGKPLPEYSKFIPWDVTGGGEVSNKHSVVKYINEQINYFLSVYLYR</sequence>
<proteinExistence type="predicted"/>